<evidence type="ECO:0000259" key="3">
    <source>
        <dbReference type="Pfam" id="PF03632"/>
    </source>
</evidence>
<comment type="similarity">
    <text evidence="1">Belongs to the glycosyl hydrolase 65 family.</text>
</comment>
<proteinExistence type="inferred from homology"/>
<dbReference type="EMBL" id="JAZHXJ010000907">
    <property type="protein sequence ID" value="KAL1848708.1"/>
    <property type="molecule type" value="Genomic_DNA"/>
</dbReference>
<comment type="caution">
    <text evidence="4">The sequence shown here is derived from an EMBL/GenBank/DDBJ whole genome shotgun (WGS) entry which is preliminary data.</text>
</comment>
<dbReference type="Gene3D" id="1.50.10.10">
    <property type="match status" value="1"/>
</dbReference>
<organism evidence="4 5">
    <name type="scientific">Phialemonium thermophilum</name>
    <dbReference type="NCBI Taxonomy" id="223376"/>
    <lineage>
        <taxon>Eukaryota</taxon>
        <taxon>Fungi</taxon>
        <taxon>Dikarya</taxon>
        <taxon>Ascomycota</taxon>
        <taxon>Pezizomycotina</taxon>
        <taxon>Sordariomycetes</taxon>
        <taxon>Sordariomycetidae</taxon>
        <taxon>Cephalothecales</taxon>
        <taxon>Cephalothecaceae</taxon>
        <taxon>Phialemonium</taxon>
    </lineage>
</organism>
<keyword evidence="2" id="KW-0472">Membrane</keyword>
<feature type="transmembrane region" description="Helical" evidence="2">
    <location>
        <begin position="217"/>
        <end position="237"/>
    </location>
</feature>
<dbReference type="InterPro" id="IPR012341">
    <property type="entry name" value="6hp_glycosidase-like_sf"/>
</dbReference>
<protein>
    <recommendedName>
        <fullName evidence="3">Glycoside hydrolase family 65 central catalytic domain-containing protein</fullName>
    </recommendedName>
</protein>
<reference evidence="4 5" key="1">
    <citation type="journal article" date="2024" name="Commun. Biol.">
        <title>Comparative genomic analysis of thermophilic fungi reveals convergent evolutionary adaptations and gene losses.</title>
        <authorList>
            <person name="Steindorff A.S."/>
            <person name="Aguilar-Pontes M.V."/>
            <person name="Robinson A.J."/>
            <person name="Andreopoulos B."/>
            <person name="LaButti K."/>
            <person name="Kuo A."/>
            <person name="Mondo S."/>
            <person name="Riley R."/>
            <person name="Otillar R."/>
            <person name="Haridas S."/>
            <person name="Lipzen A."/>
            <person name="Grimwood J."/>
            <person name="Schmutz J."/>
            <person name="Clum A."/>
            <person name="Reid I.D."/>
            <person name="Moisan M.C."/>
            <person name="Butler G."/>
            <person name="Nguyen T.T.M."/>
            <person name="Dewar K."/>
            <person name="Conant G."/>
            <person name="Drula E."/>
            <person name="Henrissat B."/>
            <person name="Hansel C."/>
            <person name="Singer S."/>
            <person name="Hutchinson M.I."/>
            <person name="de Vries R.P."/>
            <person name="Natvig D.O."/>
            <person name="Powell A.J."/>
            <person name="Tsang A."/>
            <person name="Grigoriev I.V."/>
        </authorList>
    </citation>
    <scope>NUCLEOTIDE SEQUENCE [LARGE SCALE GENOMIC DNA]</scope>
    <source>
        <strain evidence="4 5">ATCC 24622</strain>
    </source>
</reference>
<dbReference type="Proteomes" id="UP001586593">
    <property type="component" value="Unassembled WGS sequence"/>
</dbReference>
<dbReference type="SUPFAM" id="SSF48208">
    <property type="entry name" value="Six-hairpin glycosidases"/>
    <property type="match status" value="1"/>
</dbReference>
<evidence type="ECO:0000256" key="1">
    <source>
        <dbReference type="ARBA" id="ARBA00006768"/>
    </source>
</evidence>
<name>A0ABR3VYR5_9PEZI</name>
<dbReference type="InterPro" id="IPR005195">
    <property type="entry name" value="Glyco_hydro_65_M"/>
</dbReference>
<feature type="domain" description="Glycoside hydrolase family 65 central catalytic" evidence="3">
    <location>
        <begin position="58"/>
        <end position="184"/>
    </location>
</feature>
<evidence type="ECO:0000313" key="4">
    <source>
        <dbReference type="EMBL" id="KAL1848708.1"/>
    </source>
</evidence>
<dbReference type="PANTHER" id="PTHR11051:SF8">
    <property type="entry name" value="PROTEIN-GLUCOSYLGALACTOSYLHYDROXYLYSINE GLUCOSIDASE"/>
    <property type="match status" value="1"/>
</dbReference>
<keyword evidence="5" id="KW-1185">Reference proteome</keyword>
<gene>
    <name evidence="4" type="ORF">VTK73DRAFT_10068</name>
</gene>
<dbReference type="Pfam" id="PF03632">
    <property type="entry name" value="Glyco_hydro_65m"/>
    <property type="match status" value="1"/>
</dbReference>
<accession>A0ABR3VYR5</accession>
<evidence type="ECO:0000256" key="2">
    <source>
        <dbReference type="SAM" id="Phobius"/>
    </source>
</evidence>
<keyword evidence="2" id="KW-0812">Transmembrane</keyword>
<dbReference type="InterPro" id="IPR008928">
    <property type="entry name" value="6-hairpin_glycosidase_sf"/>
</dbReference>
<sequence>MPDDSVDDYTYPGNGSLPDDPFIVESSVMAVVNPYYLLQNTVGENALRRLAGAPVNDWSISVGGLTSDSYAGFVFWDADLWMQPGLTAAFPVSAQRITNYRVAKYAQAKANVKTAYTSSKNRTYFSDDAALYPWTSGRYGNCTASGPCFDYEYHLNGDIAISLVNQWITSGDDRAFRDRYFPIYNSVATAFADLLERNGSSWTMTNLTDPVCALCAYFVPSSIFIFLGLPFRFFSFINSI</sequence>
<dbReference type="PANTHER" id="PTHR11051">
    <property type="entry name" value="GLYCOSYL HYDROLASE-RELATED"/>
    <property type="match status" value="1"/>
</dbReference>
<evidence type="ECO:0000313" key="5">
    <source>
        <dbReference type="Proteomes" id="UP001586593"/>
    </source>
</evidence>
<keyword evidence="2" id="KW-1133">Transmembrane helix</keyword>